<evidence type="ECO:0000259" key="2">
    <source>
        <dbReference type="Pfam" id="PF13867"/>
    </source>
</evidence>
<feature type="compositionally biased region" description="Basic and acidic residues" evidence="1">
    <location>
        <begin position="10"/>
        <end position="29"/>
    </location>
</feature>
<dbReference type="Gene3D" id="6.10.160.20">
    <property type="match status" value="1"/>
</dbReference>
<dbReference type="OMA" id="GHDDKND"/>
<dbReference type="SMR" id="A0A4P7N2F3"/>
<organism evidence="3 4">
    <name type="scientific">Pyricularia oryzae</name>
    <name type="common">Rice blast fungus</name>
    <name type="synonym">Magnaporthe oryzae</name>
    <dbReference type="NCBI Taxonomy" id="318829"/>
    <lineage>
        <taxon>Eukaryota</taxon>
        <taxon>Fungi</taxon>
        <taxon>Dikarya</taxon>
        <taxon>Ascomycota</taxon>
        <taxon>Pezizomycotina</taxon>
        <taxon>Sordariomycetes</taxon>
        <taxon>Sordariomycetidae</taxon>
        <taxon>Magnaporthales</taxon>
        <taxon>Pyriculariaceae</taxon>
        <taxon>Pyricularia</taxon>
    </lineage>
</organism>
<dbReference type="InterPro" id="IPR038291">
    <property type="entry name" value="SAP30_C_sf"/>
</dbReference>
<protein>
    <recommendedName>
        <fullName evidence="2">Histone deacetylase complex subunit SAP30 Sin3 binding domain-containing protein</fullName>
    </recommendedName>
</protein>
<feature type="region of interest" description="Disordered" evidence="1">
    <location>
        <begin position="1"/>
        <end position="56"/>
    </location>
</feature>
<dbReference type="VEuPathDB" id="FungiDB:M_BR32_EuGene_00014421"/>
<evidence type="ECO:0000313" key="4">
    <source>
        <dbReference type="Proteomes" id="UP000294847"/>
    </source>
</evidence>
<sequence>MPPAKARNGHGHDDKNDSTSHGNGKDKDATNGAQSNHQVNGSGGTKMRRVASAAGTNLRESVAADTAATLAAQSLTKSANSASNPQAQDPSAAGSVLQWSSVDRPFLQKYRRAHRLSTPTSFLTDYHQWVIGRPGSIGLQSPTMRRTKTFRRQSRDDLAGVLKKHYNSQAIQENDVLVDFVHKVATTASLPVSGIPKPTRTRRKN</sequence>
<name>A0A4P7N2F3_PYROR</name>
<evidence type="ECO:0000313" key="3">
    <source>
        <dbReference type="EMBL" id="QBZ56618.1"/>
    </source>
</evidence>
<dbReference type="AlphaFoldDB" id="A0A4P7N2F3"/>
<reference evidence="3 4" key="1">
    <citation type="journal article" date="2019" name="Mol. Biol. Evol.">
        <title>Blast fungal genomes show frequent chromosomal changes, gene gains and losses, and effector gene turnover.</title>
        <authorList>
            <person name="Gomez Luciano L.B."/>
            <person name="Jason Tsai I."/>
            <person name="Chuma I."/>
            <person name="Tosa Y."/>
            <person name="Chen Y.H."/>
            <person name="Li J.Y."/>
            <person name="Li M.Y."/>
            <person name="Jade Lu M.Y."/>
            <person name="Nakayashiki H."/>
            <person name="Li W.H."/>
        </authorList>
    </citation>
    <scope>NUCLEOTIDE SEQUENCE [LARGE SCALE GENOMIC DNA]</scope>
    <source>
        <strain evidence="3">MZ5-1-6</strain>
    </source>
</reference>
<dbReference type="Proteomes" id="UP000294847">
    <property type="component" value="Chromosome 2"/>
</dbReference>
<feature type="domain" description="Histone deacetylase complex subunit SAP30 Sin3 binding" evidence="2">
    <location>
        <begin position="152"/>
        <end position="184"/>
    </location>
</feature>
<evidence type="ECO:0000256" key="1">
    <source>
        <dbReference type="SAM" id="MobiDB-lite"/>
    </source>
</evidence>
<dbReference type="EMBL" id="CP034205">
    <property type="protein sequence ID" value="QBZ56618.1"/>
    <property type="molecule type" value="Genomic_DNA"/>
</dbReference>
<dbReference type="InterPro" id="IPR025718">
    <property type="entry name" value="SAP30_Sin3-bd"/>
</dbReference>
<accession>A0A4P7N2F3</accession>
<proteinExistence type="predicted"/>
<feature type="compositionally biased region" description="Polar residues" evidence="1">
    <location>
        <begin position="31"/>
        <end position="40"/>
    </location>
</feature>
<dbReference type="Pfam" id="PF13867">
    <property type="entry name" value="SAP30_Sin3_bdg"/>
    <property type="match status" value="1"/>
</dbReference>
<gene>
    <name evidence="3" type="ORF">PoMZ_01528</name>
</gene>